<dbReference type="AlphaFoldDB" id="A0AAE3WQL0"/>
<accession>A0AAE3WQL0</accession>
<dbReference type="Proteomes" id="UP001182042">
    <property type="component" value="Unassembled WGS sequence"/>
</dbReference>
<gene>
    <name evidence="3" type="ORF">FO508_18955</name>
</gene>
<feature type="coiled-coil region" evidence="1">
    <location>
        <begin position="75"/>
        <end position="134"/>
    </location>
</feature>
<sequence>LEEKMLQPGGYSNSQIEAMQSVKSALESYISASEEATSTQEMNKQALVEAGTSLENWTDQQEKANEETKTSMYVVDKYKEALEKVNAEIDKYNKQVNDYPKYSQKYRDAIKKEIKALQQKKKLMQEQAKLLKDQIKSGNITQYGIVTSTTS</sequence>
<protein>
    <submittedName>
        <fullName evidence="3">Uncharacterized protein</fullName>
    </submittedName>
</protein>
<dbReference type="RefSeq" id="WP_309416412.1">
    <property type="nucleotide sequence ID" value="NZ_VKQA01000048.1"/>
</dbReference>
<evidence type="ECO:0000313" key="4">
    <source>
        <dbReference type="Proteomes" id="UP001182042"/>
    </source>
</evidence>
<reference evidence="3" key="1">
    <citation type="submission" date="2019-07" db="EMBL/GenBank/DDBJ databases">
        <title>Phylogenomic Reclassification of ATCC Bacillus Strains and Various Taxa within the Genus Bacillus.</title>
        <authorList>
            <person name="Riojas M.A."/>
            <person name="Frank A.M."/>
            <person name="Fenn S.L."/>
            <person name="King S."/>
            <person name="Brower S."/>
            <person name="Hazbon M.H."/>
        </authorList>
    </citation>
    <scope>NUCLEOTIDE SEQUENCE</scope>
    <source>
        <strain evidence="3">ATCC 27142</strain>
    </source>
</reference>
<evidence type="ECO:0000313" key="3">
    <source>
        <dbReference type="EMBL" id="MDR4252373.1"/>
    </source>
</evidence>
<name>A0AAE3WQL0_BACPU</name>
<feature type="non-terminal residue" evidence="3">
    <location>
        <position position="151"/>
    </location>
</feature>
<feature type="non-terminal residue" evidence="3">
    <location>
        <position position="1"/>
    </location>
</feature>
<feature type="compositionally biased region" description="Polar residues" evidence="2">
    <location>
        <begin position="30"/>
        <end position="43"/>
    </location>
</feature>
<comment type="caution">
    <text evidence="3">The sequence shown here is derived from an EMBL/GenBank/DDBJ whole genome shotgun (WGS) entry which is preliminary data.</text>
</comment>
<organism evidence="3 4">
    <name type="scientific">Bacillus pumilus</name>
    <name type="common">Bacillus mesentericus</name>
    <dbReference type="NCBI Taxonomy" id="1408"/>
    <lineage>
        <taxon>Bacteria</taxon>
        <taxon>Bacillati</taxon>
        <taxon>Bacillota</taxon>
        <taxon>Bacilli</taxon>
        <taxon>Bacillales</taxon>
        <taxon>Bacillaceae</taxon>
        <taxon>Bacillus</taxon>
    </lineage>
</organism>
<evidence type="ECO:0000256" key="1">
    <source>
        <dbReference type="SAM" id="Coils"/>
    </source>
</evidence>
<keyword evidence="1" id="KW-0175">Coiled coil</keyword>
<evidence type="ECO:0000256" key="2">
    <source>
        <dbReference type="SAM" id="MobiDB-lite"/>
    </source>
</evidence>
<proteinExistence type="predicted"/>
<dbReference type="EMBL" id="VKQA01000048">
    <property type="protein sequence ID" value="MDR4252373.1"/>
    <property type="molecule type" value="Genomic_DNA"/>
</dbReference>
<feature type="region of interest" description="Disordered" evidence="2">
    <location>
        <begin position="30"/>
        <end position="65"/>
    </location>
</feature>